<protein>
    <submittedName>
        <fullName evidence="2">Uncharacterized protein</fullName>
    </submittedName>
</protein>
<proteinExistence type="predicted"/>
<evidence type="ECO:0000313" key="2">
    <source>
        <dbReference type="EMBL" id="CAI9289934.1"/>
    </source>
</evidence>
<evidence type="ECO:0000256" key="1">
    <source>
        <dbReference type="SAM" id="MobiDB-lite"/>
    </source>
</evidence>
<keyword evidence="3" id="KW-1185">Reference proteome</keyword>
<feature type="region of interest" description="Disordered" evidence="1">
    <location>
        <begin position="160"/>
        <end position="261"/>
    </location>
</feature>
<dbReference type="Proteomes" id="UP001177003">
    <property type="component" value="Chromosome 6"/>
</dbReference>
<organism evidence="2 3">
    <name type="scientific">Lactuca saligna</name>
    <name type="common">Willowleaf lettuce</name>
    <dbReference type="NCBI Taxonomy" id="75948"/>
    <lineage>
        <taxon>Eukaryota</taxon>
        <taxon>Viridiplantae</taxon>
        <taxon>Streptophyta</taxon>
        <taxon>Embryophyta</taxon>
        <taxon>Tracheophyta</taxon>
        <taxon>Spermatophyta</taxon>
        <taxon>Magnoliopsida</taxon>
        <taxon>eudicotyledons</taxon>
        <taxon>Gunneridae</taxon>
        <taxon>Pentapetalae</taxon>
        <taxon>asterids</taxon>
        <taxon>campanulids</taxon>
        <taxon>Asterales</taxon>
        <taxon>Asteraceae</taxon>
        <taxon>Cichorioideae</taxon>
        <taxon>Cichorieae</taxon>
        <taxon>Lactucinae</taxon>
        <taxon>Lactuca</taxon>
    </lineage>
</organism>
<feature type="compositionally biased region" description="Pro residues" evidence="1">
    <location>
        <begin position="189"/>
        <end position="223"/>
    </location>
</feature>
<reference evidence="2" key="1">
    <citation type="submission" date="2023-04" db="EMBL/GenBank/DDBJ databases">
        <authorList>
            <person name="Vijverberg K."/>
            <person name="Xiong W."/>
            <person name="Schranz E."/>
        </authorList>
    </citation>
    <scope>NUCLEOTIDE SEQUENCE</scope>
</reference>
<feature type="compositionally biased region" description="Low complexity" evidence="1">
    <location>
        <begin position="240"/>
        <end position="261"/>
    </location>
</feature>
<sequence length="261" mass="29236">MSKPIYEFVPNTHVIKGSNASDSPIIQVKNVAFSDEIPKQIANSRIKDFVNYVKSCPLRTIREGRHRVTIDVECFQTALRLPRFENYSETPSEESCILDYAQLFLDQMIDCIIGNKKPMYVPYPHWHGLILSRKEGFVEIHEIFIPIPALSSKIINVTASEDDSKEDNDEDVDKENDEDDYEEGTSTPPNSPSDNPPSPPPPSRNFPLLSHPPPHTPSPPFGSPPQSDVAQKGENNQGFPDQQTQLVVTTPTPSQPEISET</sequence>
<accession>A0AA35ZC98</accession>
<dbReference type="EMBL" id="OX465082">
    <property type="protein sequence ID" value="CAI9289934.1"/>
    <property type="molecule type" value="Genomic_DNA"/>
</dbReference>
<name>A0AA35ZC98_LACSI</name>
<feature type="compositionally biased region" description="Polar residues" evidence="1">
    <location>
        <begin position="226"/>
        <end position="239"/>
    </location>
</feature>
<evidence type="ECO:0000313" key="3">
    <source>
        <dbReference type="Proteomes" id="UP001177003"/>
    </source>
</evidence>
<dbReference type="AlphaFoldDB" id="A0AA35ZC98"/>
<gene>
    <name evidence="2" type="ORF">LSALG_LOCUS29151</name>
</gene>
<feature type="compositionally biased region" description="Acidic residues" evidence="1">
    <location>
        <begin position="160"/>
        <end position="183"/>
    </location>
</feature>